<dbReference type="InterPro" id="IPR016158">
    <property type="entry name" value="Cullin_homology"/>
</dbReference>
<evidence type="ECO:0000313" key="9">
    <source>
        <dbReference type="Proteomes" id="UP001164286"/>
    </source>
</evidence>
<dbReference type="Gene3D" id="1.10.10.10">
    <property type="entry name" value="Winged helix-like DNA-binding domain superfamily/Winged helix DNA-binding domain"/>
    <property type="match status" value="1"/>
</dbReference>
<dbReference type="PANTHER" id="PTHR11932">
    <property type="entry name" value="CULLIN"/>
    <property type="match status" value="1"/>
</dbReference>
<dbReference type="SUPFAM" id="SSF75632">
    <property type="entry name" value="Cullin homology domain"/>
    <property type="match status" value="1"/>
</dbReference>
<organism evidence="8 9">
    <name type="scientific">Dioszegia hungarica</name>
    <dbReference type="NCBI Taxonomy" id="4972"/>
    <lineage>
        <taxon>Eukaryota</taxon>
        <taxon>Fungi</taxon>
        <taxon>Dikarya</taxon>
        <taxon>Basidiomycota</taxon>
        <taxon>Agaricomycotina</taxon>
        <taxon>Tremellomycetes</taxon>
        <taxon>Tremellales</taxon>
        <taxon>Bulleribasidiaceae</taxon>
        <taxon>Dioszegia</taxon>
    </lineage>
</organism>
<dbReference type="InterPro" id="IPR059120">
    <property type="entry name" value="Cullin-like_AB"/>
</dbReference>
<dbReference type="PROSITE" id="PS50069">
    <property type="entry name" value="CULLIN_2"/>
    <property type="match status" value="1"/>
</dbReference>
<feature type="compositionally biased region" description="Acidic residues" evidence="6">
    <location>
        <begin position="408"/>
        <end position="421"/>
    </location>
</feature>
<name>A0AA38LUG4_9TREE</name>
<dbReference type="InterPro" id="IPR036390">
    <property type="entry name" value="WH_DNA-bd_sf"/>
</dbReference>
<feature type="domain" description="Cullin family profile" evidence="7">
    <location>
        <begin position="459"/>
        <end position="692"/>
    </location>
</feature>
<dbReference type="GO" id="GO:0016874">
    <property type="term" value="F:ligase activity"/>
    <property type="evidence" value="ECO:0007669"/>
    <property type="project" value="UniProtKB-KW"/>
</dbReference>
<dbReference type="InterPro" id="IPR036388">
    <property type="entry name" value="WH-like_DNA-bd_sf"/>
</dbReference>
<dbReference type="Pfam" id="PF00888">
    <property type="entry name" value="Cullin"/>
    <property type="match status" value="1"/>
</dbReference>
<sequence>MSLVFPPGTTQDLFTNYKPSTNAHVDFLSEGSASGSGSSQKEGVKTVKLALRVRPVQPTSKELLDTLLPAIPLILSGKPTASSFHALSSACHRLVLPPHNLGPTIYTKVTEELEKSVQGLAREWRGSIMGREAGWLDRLSQGWREWESKVGMLSAVFVYLDRVYSNGTTGIASIRELAISTFQKGIWGNELLFQKTRDDFLAWAAAEREEGKPDEGARPTIIAITALSKLLDRYTSILTPYQNDAIGYYTAQAEVNIGAAASKDQSMSPTRYVEWAMEKVEEERERVATCLGPDSTDRLVLGLRVVLGGQVKDKIVGRALDEAMNLADAQALARLYKFSVDALFFPDFSLALRAYIENRLRTLIQDPNNDPHMIEETLKLKRFTDKSIAALFASPKAAPAEKLPSAADQDEEMDLDEDEAEEAEDDAVIVSGPMREKQLDLQDAVRTGFKAGMGSRQNAPAEWIAKHLDQVMRRGQGSGTEAAFNAQLDEIIALIGFTRDKDVFKAFYSSQLAKRLLLNKSASDDMERNMIIKLQKEMGEEFTTGDVMMKDLALSETLVKTYLTHLAKSADASADPTALSANVLTESAWPAYPLLKDGWAFKLTPELQSSVDEFTKWYATQHKNRQLSWRWQLATVTLTGRFGTGRYEIGVSLFQAVVLMGFNEEDELDFKTIKDRTGIESTELVRTLQSLSLGRKGTRVLLKKPATKEVNPTDTFRYNKAFTSDRIKFRINQIQQDMSAEESKKTNEQVAVDRVSVLEATIVRIMKGRKKALMGQLIDGVVGDVSKRFPPDVKEIKKRVESLIEREFLMRDEGDRNLLHYLA</sequence>
<comment type="caution">
    <text evidence="8">The sequence shown here is derived from an EMBL/GenBank/DDBJ whole genome shotgun (WGS) entry which is preliminary data.</text>
</comment>
<evidence type="ECO:0000256" key="1">
    <source>
        <dbReference type="ARBA" id="ARBA00006019"/>
    </source>
</evidence>
<dbReference type="AlphaFoldDB" id="A0AA38LUG4"/>
<dbReference type="Pfam" id="PF26557">
    <property type="entry name" value="Cullin_AB"/>
    <property type="match status" value="1"/>
</dbReference>
<dbReference type="Proteomes" id="UP001164286">
    <property type="component" value="Unassembled WGS sequence"/>
</dbReference>
<dbReference type="Gene3D" id="3.30.230.130">
    <property type="entry name" value="Cullin, Chain C, Domain 2"/>
    <property type="match status" value="1"/>
</dbReference>
<keyword evidence="2" id="KW-1017">Isopeptide bond</keyword>
<dbReference type="GO" id="GO:0006511">
    <property type="term" value="P:ubiquitin-dependent protein catabolic process"/>
    <property type="evidence" value="ECO:0007669"/>
    <property type="project" value="InterPro"/>
</dbReference>
<dbReference type="InterPro" id="IPR001373">
    <property type="entry name" value="Cullin_N"/>
</dbReference>
<dbReference type="RefSeq" id="XP_052943618.1">
    <property type="nucleotide sequence ID" value="XM_053090133.1"/>
</dbReference>
<keyword evidence="8" id="KW-0436">Ligase</keyword>
<keyword evidence="3" id="KW-0832">Ubl conjugation</keyword>
<dbReference type="SUPFAM" id="SSF46785">
    <property type="entry name" value="Winged helix' DNA-binding domain"/>
    <property type="match status" value="1"/>
</dbReference>
<dbReference type="InterPro" id="IPR036317">
    <property type="entry name" value="Cullin_homology_sf"/>
</dbReference>
<dbReference type="Pfam" id="PF10557">
    <property type="entry name" value="Cullin_Nedd8"/>
    <property type="match status" value="1"/>
</dbReference>
<dbReference type="SMART" id="SM00884">
    <property type="entry name" value="Cullin_Nedd8"/>
    <property type="match status" value="1"/>
</dbReference>
<dbReference type="InterPro" id="IPR016159">
    <property type="entry name" value="Cullin_repeat-like_dom_sf"/>
</dbReference>
<dbReference type="Gene3D" id="1.20.1310.10">
    <property type="entry name" value="Cullin Repeats"/>
    <property type="match status" value="2"/>
</dbReference>
<evidence type="ECO:0000313" key="8">
    <source>
        <dbReference type="EMBL" id="KAI9633841.1"/>
    </source>
</evidence>
<comment type="similarity">
    <text evidence="1 4 5">Belongs to the cullin family.</text>
</comment>
<evidence type="ECO:0000256" key="3">
    <source>
        <dbReference type="ARBA" id="ARBA00022843"/>
    </source>
</evidence>
<accession>A0AA38LUG4</accession>
<dbReference type="GeneID" id="77729338"/>
<reference evidence="8" key="1">
    <citation type="journal article" date="2022" name="G3 (Bethesda)">
        <title>High quality genome of the basidiomycete yeast Dioszegia hungarica PDD-24b-2 isolated from cloud water.</title>
        <authorList>
            <person name="Jarrige D."/>
            <person name="Haridas S."/>
            <person name="Bleykasten-Grosshans C."/>
            <person name="Joly M."/>
            <person name="Nadalig T."/>
            <person name="Sancelme M."/>
            <person name="Vuilleumier S."/>
            <person name="Grigoriev I.V."/>
            <person name="Amato P."/>
            <person name="Bringel F."/>
        </authorList>
    </citation>
    <scope>NUCLEOTIDE SEQUENCE</scope>
    <source>
        <strain evidence="8">PDD-24b-2</strain>
    </source>
</reference>
<dbReference type="InterPro" id="IPR019559">
    <property type="entry name" value="Cullin_neddylation_domain"/>
</dbReference>
<gene>
    <name evidence="8" type="ORF">MKK02DRAFT_38505</name>
</gene>
<protein>
    <submittedName>
        <fullName evidence="8">Ubiquitin-protein ligase</fullName>
    </submittedName>
</protein>
<dbReference type="EMBL" id="JAKWFO010000008">
    <property type="protein sequence ID" value="KAI9633841.1"/>
    <property type="molecule type" value="Genomic_DNA"/>
</dbReference>
<dbReference type="InterPro" id="IPR045093">
    <property type="entry name" value="Cullin"/>
</dbReference>
<evidence type="ECO:0000256" key="5">
    <source>
        <dbReference type="RuleBase" id="RU003829"/>
    </source>
</evidence>
<proteinExistence type="inferred from homology"/>
<evidence type="ECO:0000256" key="6">
    <source>
        <dbReference type="SAM" id="MobiDB-lite"/>
    </source>
</evidence>
<keyword evidence="9" id="KW-1185">Reference proteome</keyword>
<evidence type="ECO:0000256" key="2">
    <source>
        <dbReference type="ARBA" id="ARBA00022499"/>
    </source>
</evidence>
<dbReference type="FunFam" id="1.10.10.10:FF:000014">
    <property type="entry name" value="Cullin 1"/>
    <property type="match status" value="1"/>
</dbReference>
<evidence type="ECO:0000259" key="7">
    <source>
        <dbReference type="PROSITE" id="PS50069"/>
    </source>
</evidence>
<feature type="region of interest" description="Disordered" evidence="6">
    <location>
        <begin position="399"/>
        <end position="421"/>
    </location>
</feature>
<evidence type="ECO:0000256" key="4">
    <source>
        <dbReference type="PROSITE-ProRule" id="PRU00330"/>
    </source>
</evidence>
<dbReference type="SUPFAM" id="SSF74788">
    <property type="entry name" value="Cullin repeat-like"/>
    <property type="match status" value="1"/>
</dbReference>
<dbReference type="GO" id="GO:0031625">
    <property type="term" value="F:ubiquitin protein ligase binding"/>
    <property type="evidence" value="ECO:0007669"/>
    <property type="project" value="InterPro"/>
</dbReference>
<dbReference type="SMART" id="SM00182">
    <property type="entry name" value="CULLIN"/>
    <property type="match status" value="1"/>
</dbReference>